<keyword evidence="5" id="KW-1185">Reference proteome</keyword>
<feature type="compositionally biased region" description="Polar residues" evidence="2">
    <location>
        <begin position="39"/>
        <end position="48"/>
    </location>
</feature>
<dbReference type="AlphaFoldDB" id="A0A6J8D8Y3"/>
<feature type="region of interest" description="Disordered" evidence="2">
    <location>
        <begin position="36"/>
        <end position="69"/>
    </location>
</feature>
<feature type="region of interest" description="Disordered" evidence="2">
    <location>
        <begin position="726"/>
        <end position="749"/>
    </location>
</feature>
<dbReference type="GO" id="GO:0003677">
    <property type="term" value="F:DNA binding"/>
    <property type="evidence" value="ECO:0007669"/>
    <property type="project" value="UniProtKB-KW"/>
</dbReference>
<evidence type="ECO:0000259" key="3">
    <source>
        <dbReference type="PROSITE" id="PS51900"/>
    </source>
</evidence>
<gene>
    <name evidence="4" type="ORF">MCOR_37912</name>
</gene>
<dbReference type="OrthoDB" id="5960386at2759"/>
<feature type="compositionally biased region" description="Basic and acidic residues" evidence="2">
    <location>
        <begin position="676"/>
        <end position="707"/>
    </location>
</feature>
<evidence type="ECO:0000256" key="2">
    <source>
        <dbReference type="SAM" id="MobiDB-lite"/>
    </source>
</evidence>
<keyword evidence="1" id="KW-0238">DNA-binding</keyword>
<feature type="domain" description="Core-binding (CB)" evidence="3">
    <location>
        <begin position="277"/>
        <end position="362"/>
    </location>
</feature>
<feature type="region of interest" description="Disordered" evidence="2">
    <location>
        <begin position="631"/>
        <end position="657"/>
    </location>
</feature>
<feature type="region of interest" description="Disordered" evidence="2">
    <location>
        <begin position="676"/>
        <end position="710"/>
    </location>
</feature>
<dbReference type="PANTHER" id="PTHR30349">
    <property type="entry name" value="PHAGE INTEGRASE-RELATED"/>
    <property type="match status" value="1"/>
</dbReference>
<organism evidence="4 5">
    <name type="scientific">Mytilus coruscus</name>
    <name type="common">Sea mussel</name>
    <dbReference type="NCBI Taxonomy" id="42192"/>
    <lineage>
        <taxon>Eukaryota</taxon>
        <taxon>Metazoa</taxon>
        <taxon>Spiralia</taxon>
        <taxon>Lophotrochozoa</taxon>
        <taxon>Mollusca</taxon>
        <taxon>Bivalvia</taxon>
        <taxon>Autobranchia</taxon>
        <taxon>Pteriomorphia</taxon>
        <taxon>Mytilida</taxon>
        <taxon>Mytiloidea</taxon>
        <taxon>Mytilidae</taxon>
        <taxon>Mytilinae</taxon>
        <taxon>Mytilus</taxon>
    </lineage>
</organism>
<dbReference type="PANTHER" id="PTHR30349:SF41">
    <property type="entry name" value="INTEGRASE_RECOMBINASE PROTEIN MJ0367-RELATED"/>
    <property type="match status" value="1"/>
</dbReference>
<accession>A0A6J8D8Y3</accession>
<sequence>MSCVELTDSDIISPSESDFDRPKLKVALFGRKSRCRSPFNLTSDSTSSEDSRPRPALTRKPIQKRKRRIRPSKKCNLCGTQQKNIWRHMKNVHDGVTKTKKVVSPRHYVVRICPISDCCKLVERMRDHLVRTHHIQNRTPLLKRLLARAEPLTEDIEDKKEDNKEDIVIIISDEETCEVKKENPEEPGPGPSGLQKTRKRKMLIKKKKKKDNKKCTTVEISDDETKLQKGTRKRNKTMITSSEDETFFDSMPTNVSSDDESQIEMQTTSEEDEEEKLKSWEYVNRFAEWLQSPPLMRAKKDAQQHARQVLAVWIFMSPTLSLDELYNVEQLHAWLQQFLEEKSPGTARSYLSSVTSFVEFLMIQGLVKGMNAASRFKENIKLLSRSLAKPLKRRKTEIEAEDLATMITPEDMTSFINSPLANDCDAILNEPKPRPIVKSTFYNLRNFLLLRLLQVNAQRPSAVMAVSSNILNRAKITEEGAILTVAHHKTSESGPANLGLTTLLYQQLNRFVQLCELIPNFVPDANRSIFVCWPSESGEITPMTSSNINRAIQKVWSSSSEKSISATRLRKATATAVRMAVPESREVLAAHMTHAVATSDRYYNIAKTRDNAIPVTKLIDSIMCPGRDVHVKDVNEPKDGNKEEDVNEEKVREMDEDNPMPVSHLRICVMDGPKDIKQSIHWPKDNDKDKDKNIEQPEKNERNKTGEMNEQPIVMVKGYARENVKQNKEAEVKDREEKTKDSEKEKYQELREHKRRSFLPEEAKTLLKLCKQNIETENLTCAAIISTLQETAEGLAFLLLLKDKFNDQTTLMKKVTDRVRTEARRRKSRSSW</sequence>
<feature type="compositionally biased region" description="Basic residues" evidence="2">
    <location>
        <begin position="196"/>
        <end position="212"/>
    </location>
</feature>
<reference evidence="4 5" key="1">
    <citation type="submission" date="2020-06" db="EMBL/GenBank/DDBJ databases">
        <authorList>
            <person name="Li R."/>
            <person name="Bekaert M."/>
        </authorList>
    </citation>
    <scope>NUCLEOTIDE SEQUENCE [LARGE SCALE GENOMIC DNA]</scope>
    <source>
        <strain evidence="5">wild</strain>
    </source>
</reference>
<evidence type="ECO:0000256" key="1">
    <source>
        <dbReference type="ARBA" id="ARBA00023125"/>
    </source>
</evidence>
<name>A0A6J8D8Y3_MYTCO</name>
<dbReference type="SUPFAM" id="SSF56349">
    <property type="entry name" value="DNA breaking-rejoining enzymes"/>
    <property type="match status" value="1"/>
</dbReference>
<feature type="compositionally biased region" description="Basic and acidic residues" evidence="2">
    <location>
        <begin position="631"/>
        <end position="653"/>
    </location>
</feature>
<proteinExistence type="predicted"/>
<protein>
    <recommendedName>
        <fullName evidence="3">Core-binding (CB) domain-containing protein</fullName>
    </recommendedName>
</protein>
<feature type="region of interest" description="Disordered" evidence="2">
    <location>
        <begin position="176"/>
        <end position="214"/>
    </location>
</feature>
<dbReference type="InterPro" id="IPR050090">
    <property type="entry name" value="Tyrosine_recombinase_XerCD"/>
</dbReference>
<evidence type="ECO:0000313" key="5">
    <source>
        <dbReference type="Proteomes" id="UP000507470"/>
    </source>
</evidence>
<dbReference type="Proteomes" id="UP000507470">
    <property type="component" value="Unassembled WGS sequence"/>
</dbReference>
<evidence type="ECO:0000313" key="4">
    <source>
        <dbReference type="EMBL" id="CAC5404087.1"/>
    </source>
</evidence>
<dbReference type="InterPro" id="IPR011010">
    <property type="entry name" value="DNA_brk_join_enz"/>
</dbReference>
<dbReference type="PROSITE" id="PS51900">
    <property type="entry name" value="CB"/>
    <property type="match status" value="1"/>
</dbReference>
<dbReference type="InterPro" id="IPR044068">
    <property type="entry name" value="CB"/>
</dbReference>
<dbReference type="EMBL" id="CACVKT020006904">
    <property type="protein sequence ID" value="CAC5404087.1"/>
    <property type="molecule type" value="Genomic_DNA"/>
</dbReference>